<dbReference type="RefSeq" id="WP_053822128.1">
    <property type="nucleotide sequence ID" value="NZ_BAAAEB010000005.1"/>
</dbReference>
<sequence length="89" mass="9875">MTDGERKRGGPRRGLRARHTPRPNNDIEALAMKVPGFAAQRYVDEQEAQAARAAATRWPRLAGWLGYGENGEPEDHAFVDAPALRPTPR</sequence>
<feature type="compositionally biased region" description="Basic residues" evidence="1">
    <location>
        <begin position="9"/>
        <end position="21"/>
    </location>
</feature>
<dbReference type="EMBL" id="JABEMD010000045">
    <property type="protein sequence ID" value="NNH13342.1"/>
    <property type="molecule type" value="Genomic_DNA"/>
</dbReference>
<name>A0A849BD32_9BURK</name>
<accession>A0A849BD32</accession>
<proteinExistence type="predicted"/>
<protein>
    <submittedName>
        <fullName evidence="2">Uncharacterized protein</fullName>
    </submittedName>
</protein>
<evidence type="ECO:0000313" key="3">
    <source>
        <dbReference type="Proteomes" id="UP000542973"/>
    </source>
</evidence>
<evidence type="ECO:0000313" key="2">
    <source>
        <dbReference type="EMBL" id="NNH13342.1"/>
    </source>
</evidence>
<comment type="caution">
    <text evidence="2">The sequence shown here is derived from an EMBL/GenBank/DDBJ whole genome shotgun (WGS) entry which is preliminary data.</text>
</comment>
<gene>
    <name evidence="2" type="ORF">HLB16_21025</name>
</gene>
<organism evidence="2 3">
    <name type="scientific">Cupriavidus gilardii</name>
    <dbReference type="NCBI Taxonomy" id="82541"/>
    <lineage>
        <taxon>Bacteria</taxon>
        <taxon>Pseudomonadati</taxon>
        <taxon>Pseudomonadota</taxon>
        <taxon>Betaproteobacteria</taxon>
        <taxon>Burkholderiales</taxon>
        <taxon>Burkholderiaceae</taxon>
        <taxon>Cupriavidus</taxon>
    </lineage>
</organism>
<reference evidence="2 3" key="1">
    <citation type="submission" date="2020-05" db="EMBL/GenBank/DDBJ databases">
        <title>MicrobeNet Type strains.</title>
        <authorList>
            <person name="Nicholson A.C."/>
        </authorList>
    </citation>
    <scope>NUCLEOTIDE SEQUENCE [LARGE SCALE GENOMIC DNA]</scope>
    <source>
        <strain evidence="2 3">ATCC 700815</strain>
    </source>
</reference>
<dbReference type="Proteomes" id="UP000542973">
    <property type="component" value="Unassembled WGS sequence"/>
</dbReference>
<dbReference type="AlphaFoldDB" id="A0A849BD32"/>
<evidence type="ECO:0000256" key="1">
    <source>
        <dbReference type="SAM" id="MobiDB-lite"/>
    </source>
</evidence>
<feature type="region of interest" description="Disordered" evidence="1">
    <location>
        <begin position="1"/>
        <end position="25"/>
    </location>
</feature>